<name>A0A6G8IHA0_9BURK</name>
<keyword evidence="1" id="KW-1133">Transmembrane helix</keyword>
<organism evidence="2 3">
    <name type="scientific">Hydrogenophaga crocea</name>
    <dbReference type="NCBI Taxonomy" id="2716225"/>
    <lineage>
        <taxon>Bacteria</taxon>
        <taxon>Pseudomonadati</taxon>
        <taxon>Pseudomonadota</taxon>
        <taxon>Betaproteobacteria</taxon>
        <taxon>Burkholderiales</taxon>
        <taxon>Comamonadaceae</taxon>
        <taxon>Hydrogenophaga</taxon>
    </lineage>
</organism>
<dbReference type="KEGG" id="hcz:G9Q37_10200"/>
<evidence type="ECO:0000313" key="2">
    <source>
        <dbReference type="EMBL" id="QIM52489.1"/>
    </source>
</evidence>
<dbReference type="RefSeq" id="WP_166227091.1">
    <property type="nucleotide sequence ID" value="NZ_CP049989.1"/>
</dbReference>
<accession>A0A6G8IHA0</accession>
<keyword evidence="3" id="KW-1185">Reference proteome</keyword>
<evidence type="ECO:0000256" key="1">
    <source>
        <dbReference type="SAM" id="Phobius"/>
    </source>
</evidence>
<evidence type="ECO:0000313" key="3">
    <source>
        <dbReference type="Proteomes" id="UP000503162"/>
    </source>
</evidence>
<feature type="transmembrane region" description="Helical" evidence="1">
    <location>
        <begin position="67"/>
        <end position="84"/>
    </location>
</feature>
<keyword evidence="1" id="KW-0472">Membrane</keyword>
<protein>
    <submittedName>
        <fullName evidence="2">Uncharacterized protein</fullName>
    </submittedName>
</protein>
<feature type="transmembrane region" description="Helical" evidence="1">
    <location>
        <begin position="40"/>
        <end position="60"/>
    </location>
</feature>
<gene>
    <name evidence="2" type="ORF">G9Q37_10200</name>
</gene>
<reference evidence="2 3" key="1">
    <citation type="submission" date="2020-03" db="EMBL/GenBank/DDBJ databases">
        <title>Hydrogenophaga sp. nov. isolated from cyanobacterial mat.</title>
        <authorList>
            <person name="Thorat V."/>
            <person name="Kirdat K."/>
            <person name="Tiwarekar B."/>
            <person name="Costa E.D."/>
            <person name="Yadav A."/>
        </authorList>
    </citation>
    <scope>NUCLEOTIDE SEQUENCE [LARGE SCALE GENOMIC DNA]</scope>
    <source>
        <strain evidence="2 3">BA0156</strain>
    </source>
</reference>
<sequence length="511" mass="55415">MTPFAPADAIARAALPQKRKQPRIVNRWYLTLYLRHQPRWTLWLGAATIGFSLVSSALDLFEQRRQFSLWIVAALVGWTLASLLKDVIATRRSIEEASGGRLQPLPAEDMAHFLEAVALPPELLEAGYRKCFGGHAVDVLKRTRFAGCSVYSPEVSRLLRERSARGLPVARFEPAPGAQRWPALGRWVGRWSPALARGAWNFPLWAVPELSRRLQIPVVSALPAYTSGRLANEQKLRLCDDLTPAGLRGDPVLHVQRTDYLSDLVTGHITGIEVLDAAGHPMFDGVSTGFKRSARSDELRPLAQSSTSGQLGVSVMALGVSRAAAGEAQGHLYFVGQSLLSLASGGMLAPSGSGSLDWSDYTEAGDRFIEMGMLREMLEETWVGNWSSLTGRRGLSIVVTGHARMLHRGGKPEFYGLAVMPRGGDEHGVDDSEYEYSTETSAVRLPALSAQGLRDTVSTVMARHASNLSHPLFMALHFLDALAAEDPGLFEGMVAHALAAAPGSAPVSGLR</sequence>
<dbReference type="EMBL" id="CP049989">
    <property type="protein sequence ID" value="QIM52489.1"/>
    <property type="molecule type" value="Genomic_DNA"/>
</dbReference>
<keyword evidence="1" id="KW-0812">Transmembrane</keyword>
<proteinExistence type="predicted"/>
<dbReference type="AlphaFoldDB" id="A0A6G8IHA0"/>
<dbReference type="Proteomes" id="UP000503162">
    <property type="component" value="Chromosome"/>
</dbReference>